<dbReference type="EMBL" id="BJYZ01000071">
    <property type="protein sequence ID" value="GEO43278.1"/>
    <property type="molecule type" value="Genomic_DNA"/>
</dbReference>
<organism evidence="1 2">
    <name type="scientific">Skermanella aerolata</name>
    <dbReference type="NCBI Taxonomy" id="393310"/>
    <lineage>
        <taxon>Bacteria</taxon>
        <taxon>Pseudomonadati</taxon>
        <taxon>Pseudomonadota</taxon>
        <taxon>Alphaproteobacteria</taxon>
        <taxon>Rhodospirillales</taxon>
        <taxon>Azospirillaceae</taxon>
        <taxon>Skermanella</taxon>
    </lineage>
</organism>
<name>A0A512E3I6_9PROT</name>
<reference evidence="1 2" key="1">
    <citation type="submission" date="2019-07" db="EMBL/GenBank/DDBJ databases">
        <title>Whole genome shotgun sequence of Skermanella aerolata NBRC 106429.</title>
        <authorList>
            <person name="Hosoyama A."/>
            <person name="Uohara A."/>
            <person name="Ohji S."/>
            <person name="Ichikawa N."/>
        </authorList>
    </citation>
    <scope>NUCLEOTIDE SEQUENCE [LARGE SCALE GENOMIC DNA]</scope>
    <source>
        <strain evidence="1 2">NBRC 106429</strain>
    </source>
</reference>
<accession>A0A512E3I6</accession>
<evidence type="ECO:0000313" key="1">
    <source>
        <dbReference type="EMBL" id="GEO43278.1"/>
    </source>
</evidence>
<dbReference type="RefSeq" id="WP_052832439.1">
    <property type="nucleotide sequence ID" value="NZ_BJYZ01000071.1"/>
</dbReference>
<protein>
    <submittedName>
        <fullName evidence="1">Uncharacterized protein</fullName>
    </submittedName>
</protein>
<sequence length="98" mass="10785">MRLDGWLTGNAVTVTSGPSGDCSSVSRAGKGETVALERNNGQQWHWTAALRRRSIVVSKSLAMIERRVALFAQLHVNKEAAPEMYKLPIQTGKFFAIN</sequence>
<comment type="caution">
    <text evidence="1">The sequence shown here is derived from an EMBL/GenBank/DDBJ whole genome shotgun (WGS) entry which is preliminary data.</text>
</comment>
<gene>
    <name evidence="1" type="ORF">SAE02_74260</name>
</gene>
<dbReference type="Proteomes" id="UP000321523">
    <property type="component" value="Unassembled WGS sequence"/>
</dbReference>
<dbReference type="AlphaFoldDB" id="A0A512E3I6"/>
<keyword evidence="2" id="KW-1185">Reference proteome</keyword>
<proteinExistence type="predicted"/>
<evidence type="ECO:0000313" key="2">
    <source>
        <dbReference type="Proteomes" id="UP000321523"/>
    </source>
</evidence>